<protein>
    <submittedName>
        <fullName evidence="1">Uncharacterized protein</fullName>
    </submittedName>
</protein>
<name>A0A5C5FYT5_9BASI</name>
<evidence type="ECO:0000313" key="1">
    <source>
        <dbReference type="EMBL" id="TNY21988.1"/>
    </source>
</evidence>
<sequence>MSTSSRPVGLVSVNTAPERAKKVLGEVCERVKPRYNIEHVGNADTIGGLEPLLKSLEPKPGIVFCASMWTPEQQQEIKSIARSVLGDDFRFYGIPTGLQVKVGPQGIVEHILENIDGVMAQ</sequence>
<proteinExistence type="predicted"/>
<gene>
    <name evidence="1" type="ORF">DMC30DRAFT_415531</name>
</gene>
<dbReference type="OrthoDB" id="2772415at2759"/>
<comment type="caution">
    <text evidence="1">The sequence shown here is derived from an EMBL/GenBank/DDBJ whole genome shotgun (WGS) entry which is preliminary data.</text>
</comment>
<dbReference type="EMBL" id="SOZI01000033">
    <property type="protein sequence ID" value="TNY21988.1"/>
    <property type="molecule type" value="Genomic_DNA"/>
</dbReference>
<reference evidence="1 2" key="1">
    <citation type="submission" date="2019-03" db="EMBL/GenBank/DDBJ databases">
        <title>Rhodosporidium diobovatum UCD-FST 08-225 genome sequencing, assembly, and annotation.</title>
        <authorList>
            <person name="Fakankun I.U."/>
            <person name="Fristensky B."/>
            <person name="Levin D.B."/>
        </authorList>
    </citation>
    <scope>NUCLEOTIDE SEQUENCE [LARGE SCALE GENOMIC DNA]</scope>
    <source>
        <strain evidence="1 2">UCD-FST 08-225</strain>
    </source>
</reference>
<organism evidence="1 2">
    <name type="scientific">Rhodotorula diobovata</name>
    <dbReference type="NCBI Taxonomy" id="5288"/>
    <lineage>
        <taxon>Eukaryota</taxon>
        <taxon>Fungi</taxon>
        <taxon>Dikarya</taxon>
        <taxon>Basidiomycota</taxon>
        <taxon>Pucciniomycotina</taxon>
        <taxon>Microbotryomycetes</taxon>
        <taxon>Sporidiobolales</taxon>
        <taxon>Sporidiobolaceae</taxon>
        <taxon>Rhodotorula</taxon>
    </lineage>
</organism>
<dbReference type="Proteomes" id="UP000311382">
    <property type="component" value="Unassembled WGS sequence"/>
</dbReference>
<keyword evidence="2" id="KW-1185">Reference proteome</keyword>
<accession>A0A5C5FYT5</accession>
<evidence type="ECO:0000313" key="2">
    <source>
        <dbReference type="Proteomes" id="UP000311382"/>
    </source>
</evidence>
<dbReference type="AlphaFoldDB" id="A0A5C5FYT5"/>